<organism evidence="2 3">
    <name type="scientific">Rathayibacter caricis DSM 15933</name>
    <dbReference type="NCBI Taxonomy" id="1328867"/>
    <lineage>
        <taxon>Bacteria</taxon>
        <taxon>Bacillati</taxon>
        <taxon>Actinomycetota</taxon>
        <taxon>Actinomycetes</taxon>
        <taxon>Micrococcales</taxon>
        <taxon>Microbacteriaceae</taxon>
        <taxon>Rathayibacter</taxon>
    </lineage>
</organism>
<feature type="transmembrane region" description="Helical" evidence="1">
    <location>
        <begin position="85"/>
        <end position="105"/>
    </location>
</feature>
<evidence type="ECO:0000313" key="2">
    <source>
        <dbReference type="EMBL" id="PTL72356.1"/>
    </source>
</evidence>
<keyword evidence="1" id="KW-0812">Transmembrane</keyword>
<protein>
    <submittedName>
        <fullName evidence="2">Uncharacterized protein</fullName>
    </submittedName>
</protein>
<reference evidence="2 3" key="1">
    <citation type="submission" date="2018-03" db="EMBL/GenBank/DDBJ databases">
        <title>Bacteriophage NCPPB3778 and a type I-E CRISPR drive the evolution of the US Biological Select Agent, Rathayibacter toxicus.</title>
        <authorList>
            <person name="Davis E.W.II."/>
            <person name="Tabima J.F."/>
            <person name="Weisberg A.J."/>
            <person name="Dantas Lopes L."/>
            <person name="Wiseman M.S."/>
            <person name="Wiseman M.S."/>
            <person name="Pupko T."/>
            <person name="Belcher M.S."/>
            <person name="Sechler A.J."/>
            <person name="Tancos M.A."/>
            <person name="Schroeder B.K."/>
            <person name="Murray T.D."/>
            <person name="Luster D.G."/>
            <person name="Schneider W.L."/>
            <person name="Rogers E."/>
            <person name="Andreote F.D."/>
            <person name="Grunwald N.J."/>
            <person name="Putnam M.L."/>
            <person name="Chang J.H."/>
        </authorList>
    </citation>
    <scope>NUCLEOTIDE SEQUENCE [LARGE SCALE GENOMIC DNA]</scope>
    <source>
        <strain evidence="2 3">DSM 15933</strain>
    </source>
</reference>
<dbReference type="Proteomes" id="UP000241085">
    <property type="component" value="Unassembled WGS sequence"/>
</dbReference>
<dbReference type="RefSeq" id="WP_107574075.1">
    <property type="nucleotide sequence ID" value="NZ_PZPL01000001.1"/>
</dbReference>
<keyword evidence="1" id="KW-0472">Membrane</keyword>
<sequence length="107" mass="11121">MRAWLRGGSLGPTALSRRGGILVLLSILLVLVPIAALTLLHVDAHVSLKVTVVTITVTALVGAVLRVIADARPTPRGDLDRAGKAVGAVAAVFTVLSVVVDWSIIRL</sequence>
<proteinExistence type="predicted"/>
<keyword evidence="1" id="KW-1133">Transmembrane helix</keyword>
<gene>
    <name evidence="2" type="ORF">C1I63_05500</name>
</gene>
<evidence type="ECO:0000313" key="3">
    <source>
        <dbReference type="Proteomes" id="UP000241085"/>
    </source>
</evidence>
<dbReference type="EMBL" id="PZPL01000001">
    <property type="protein sequence ID" value="PTL72356.1"/>
    <property type="molecule type" value="Genomic_DNA"/>
</dbReference>
<feature type="transmembrane region" description="Helical" evidence="1">
    <location>
        <begin position="46"/>
        <end position="65"/>
    </location>
</feature>
<comment type="caution">
    <text evidence="2">The sequence shown here is derived from an EMBL/GenBank/DDBJ whole genome shotgun (WGS) entry which is preliminary data.</text>
</comment>
<evidence type="ECO:0000256" key="1">
    <source>
        <dbReference type="SAM" id="Phobius"/>
    </source>
</evidence>
<keyword evidence="3" id="KW-1185">Reference proteome</keyword>
<accession>A0A2T4US78</accession>
<feature type="transmembrane region" description="Helical" evidence="1">
    <location>
        <begin position="21"/>
        <end position="40"/>
    </location>
</feature>
<name>A0A2T4US78_9MICO</name>
<dbReference type="AlphaFoldDB" id="A0A2T4US78"/>